<comment type="function">
    <text evidence="8">Converts 2C-methyl-D-erythritol 2,4-cyclodiphosphate (ME-2,4cPP) into 1-hydroxy-2-methyl-2-(E)-butenyl 4-diphosphate.</text>
</comment>
<comment type="similarity">
    <text evidence="8">Belongs to the IspG family.</text>
</comment>
<keyword evidence="2 8" id="KW-0479">Metal-binding</keyword>
<organism evidence="11 12">
    <name type="scientific">Niabella drilacis (strain DSM 25811 / CCM 8410 / CCUG 62505 / LMG 26954 / E90)</name>
    <dbReference type="NCBI Taxonomy" id="1285928"/>
    <lineage>
        <taxon>Bacteria</taxon>
        <taxon>Pseudomonadati</taxon>
        <taxon>Bacteroidota</taxon>
        <taxon>Chitinophagia</taxon>
        <taxon>Chitinophagales</taxon>
        <taxon>Chitinophagaceae</taxon>
        <taxon>Niabella</taxon>
    </lineage>
</organism>
<feature type="binding site" evidence="8">
    <location>
        <position position="683"/>
    </location>
    <ligand>
        <name>[4Fe-4S] cluster</name>
        <dbReference type="ChEBI" id="CHEBI:49883"/>
    </ligand>
</feature>
<reference evidence="12" key="1">
    <citation type="submission" date="2016-10" db="EMBL/GenBank/DDBJ databases">
        <authorList>
            <person name="Varghese N."/>
            <person name="Submissions S."/>
        </authorList>
    </citation>
    <scope>NUCLEOTIDE SEQUENCE [LARGE SCALE GENOMIC DNA]</scope>
    <source>
        <strain evidence="12">DSM 25811 / CCM 8410 / LMG 26954 / E90</strain>
    </source>
</reference>
<keyword evidence="1 8" id="KW-0004">4Fe-4S</keyword>
<dbReference type="InterPro" id="IPR058579">
    <property type="entry name" value="IspG_C"/>
</dbReference>
<name>A0A1G6NBY0_NIADE</name>
<evidence type="ECO:0000256" key="4">
    <source>
        <dbReference type="ARBA" id="ARBA00023004"/>
    </source>
</evidence>
<proteinExistence type="inferred from homology"/>
<evidence type="ECO:0000313" key="12">
    <source>
        <dbReference type="Proteomes" id="UP000198757"/>
    </source>
</evidence>
<evidence type="ECO:0000259" key="10">
    <source>
        <dbReference type="Pfam" id="PF26540"/>
    </source>
</evidence>
<dbReference type="PIRSF" id="PIRSF037336">
    <property type="entry name" value="IspG_like"/>
    <property type="match status" value="1"/>
</dbReference>
<dbReference type="FunFam" id="3.30.413.10:FF:000006">
    <property type="entry name" value="4-hydroxy-3-methylbut-2-en-1-yl diphosphate synthase (flavodoxin)"/>
    <property type="match status" value="1"/>
</dbReference>
<dbReference type="InterPro" id="IPR004588">
    <property type="entry name" value="IspG_bac-typ"/>
</dbReference>
<comment type="catalytic activity">
    <reaction evidence="8">
        <text>(2E)-4-hydroxy-3-methylbut-2-enyl diphosphate + oxidized [flavodoxin] + H2O + 2 H(+) = 2-C-methyl-D-erythritol 2,4-cyclic diphosphate + reduced [flavodoxin]</text>
        <dbReference type="Rhea" id="RHEA:43604"/>
        <dbReference type="Rhea" id="RHEA-COMP:10622"/>
        <dbReference type="Rhea" id="RHEA-COMP:10623"/>
        <dbReference type="ChEBI" id="CHEBI:15377"/>
        <dbReference type="ChEBI" id="CHEBI:15378"/>
        <dbReference type="ChEBI" id="CHEBI:57618"/>
        <dbReference type="ChEBI" id="CHEBI:58210"/>
        <dbReference type="ChEBI" id="CHEBI:58483"/>
        <dbReference type="ChEBI" id="CHEBI:128753"/>
        <dbReference type="EC" id="1.17.7.3"/>
    </reaction>
</comment>
<dbReference type="GO" id="GO:0005506">
    <property type="term" value="F:iron ion binding"/>
    <property type="evidence" value="ECO:0007669"/>
    <property type="project" value="InterPro"/>
</dbReference>
<dbReference type="GO" id="GO:0051539">
    <property type="term" value="F:4 iron, 4 sulfur cluster binding"/>
    <property type="evidence" value="ECO:0007669"/>
    <property type="project" value="UniProtKB-UniRule"/>
</dbReference>
<evidence type="ECO:0000256" key="1">
    <source>
        <dbReference type="ARBA" id="ARBA00022485"/>
    </source>
</evidence>
<feature type="binding site" evidence="8">
    <location>
        <position position="676"/>
    </location>
    <ligand>
        <name>[4Fe-4S] cluster</name>
        <dbReference type="ChEBI" id="CHEBI:49883"/>
    </ligand>
</feature>
<evidence type="ECO:0000256" key="6">
    <source>
        <dbReference type="ARBA" id="ARBA00023229"/>
    </source>
</evidence>
<dbReference type="EMBL" id="FMZO01000003">
    <property type="protein sequence ID" value="SDC65340.1"/>
    <property type="molecule type" value="Genomic_DNA"/>
</dbReference>
<dbReference type="Pfam" id="PF26540">
    <property type="entry name" value="GcpE_C"/>
    <property type="match status" value="1"/>
</dbReference>
<dbReference type="Pfam" id="PF04551">
    <property type="entry name" value="GcpE"/>
    <property type="match status" value="1"/>
</dbReference>
<dbReference type="Gene3D" id="3.30.413.10">
    <property type="entry name" value="Sulfite Reductase Hemoprotein, domain 1"/>
    <property type="match status" value="1"/>
</dbReference>
<dbReference type="GO" id="GO:0016114">
    <property type="term" value="P:terpenoid biosynthetic process"/>
    <property type="evidence" value="ECO:0007669"/>
    <property type="project" value="InterPro"/>
</dbReference>
<accession>A0A1G6NBY0</accession>
<evidence type="ECO:0000256" key="3">
    <source>
        <dbReference type="ARBA" id="ARBA00023002"/>
    </source>
</evidence>
<evidence type="ECO:0000313" key="11">
    <source>
        <dbReference type="EMBL" id="SDC65340.1"/>
    </source>
</evidence>
<evidence type="ECO:0000256" key="8">
    <source>
        <dbReference type="HAMAP-Rule" id="MF_00159"/>
    </source>
</evidence>
<dbReference type="EC" id="1.17.7.3" evidence="8"/>
<evidence type="ECO:0000256" key="2">
    <source>
        <dbReference type="ARBA" id="ARBA00022723"/>
    </source>
</evidence>
<dbReference type="GO" id="GO:0019288">
    <property type="term" value="P:isopentenyl diphosphate biosynthetic process, methylerythritol 4-phosphate pathway"/>
    <property type="evidence" value="ECO:0007669"/>
    <property type="project" value="UniProtKB-UniRule"/>
</dbReference>
<dbReference type="AlphaFoldDB" id="A0A1G6NBY0"/>
<feature type="domain" description="IspG TIM-barrel" evidence="9">
    <location>
        <begin position="75"/>
        <end position="344"/>
    </location>
</feature>
<dbReference type="PANTHER" id="PTHR30454:SF0">
    <property type="entry name" value="4-HYDROXY-3-METHYLBUT-2-EN-1-YL DIPHOSPHATE SYNTHASE (FERREDOXIN), CHLOROPLASTIC"/>
    <property type="match status" value="1"/>
</dbReference>
<dbReference type="STRING" id="1285928.SAMN04487894_103224"/>
<dbReference type="NCBIfam" id="TIGR00612">
    <property type="entry name" value="ispG_gcpE"/>
    <property type="match status" value="1"/>
</dbReference>
<dbReference type="InterPro" id="IPR058578">
    <property type="entry name" value="IspG_TIM"/>
</dbReference>
<sequence>MRAKDKQKTQKNQCAIAAHAQIQRRKYRRKSVEENHLQIKTQLSGSIIEAHLNIGYLCSMELYAASLNSYKRLLTKEVKIGSLLLGNHHPIRVQTMTTTDTMDTLGTVEQSIRCIEAGAELVRITAPSKKEAENLLNIKNELHKRGYHTPLVADIHFTPNAAEIAARIVEKVRVNPGNYVDKKKFEQIEYTDAEYAEEIDRIRDRFTPLIKVCKEYGTAMRIGTNHGSLSDRIMSRYGDTPMGMVESAMEFLRIARDESYHQIVLSMKASNPIVMVQAYRLLIKTMDDEFGEIYPLHLGVTEAGDGEDGRIKSAIGIGTLMEDGIGDTIRVSLTEDPELEIPVCRDIVKRYEGEKPTGMQDNKGLTDPLSVHRPINMSTAGYNPFQSQKHRTTSIGNIGGDQVPVVIADLSKLPAITPASLKAVGYTYDAGNDKWHIADAAADYIYTAKAELDFPLPGMLKVITTPDHWSRATDQTKYFPLYEAGTFINTAATGNMLNFVMLDAGDFQQLDALAGRSDIVLCLSSNRRNAMQSMRRMCIGLAERGIRHPLVFITDSNWSTADEHLIHFATETGALFLDGYGNGICLGMGAAAHDHFNDAQLSGRRYTSATDTGAAEQFMNNTAFSILQATRTRISKTEYISCPSCGRTLFDLQETTTKIRSVTNHLKGVKIAIMGCIVNGPGEMADADFGYVGSGPGKITLYKGKDVVKRNVNSDIAVEALIDLLKENEVWIEP</sequence>
<comment type="pathway">
    <text evidence="8">Isoprenoid biosynthesis; isopentenyl diphosphate biosynthesis via DXP pathway; isopentenyl diphosphate from 1-deoxy-D-xylulose 5-phosphate: step 5/6.</text>
</comment>
<dbReference type="Gene3D" id="3.20.20.20">
    <property type="entry name" value="Dihydropteroate synthase-like"/>
    <property type="match status" value="1"/>
</dbReference>
<protein>
    <recommendedName>
        <fullName evidence="8">4-hydroxy-3-methylbut-2-en-1-yl diphosphate synthase (flavodoxin)</fullName>
        <ecNumber evidence="8">1.17.7.3</ecNumber>
    </recommendedName>
    <alternativeName>
        <fullName evidence="8">1-hydroxy-2-methyl-2-(E)-butenyl 4-diphosphate synthase</fullName>
    </alternativeName>
</protein>
<keyword evidence="3 8" id="KW-0560">Oxidoreductase</keyword>
<dbReference type="InterPro" id="IPR045854">
    <property type="entry name" value="NO2/SO3_Rdtase_4Fe4S_sf"/>
</dbReference>
<evidence type="ECO:0000256" key="7">
    <source>
        <dbReference type="ARBA" id="ARBA00051119"/>
    </source>
</evidence>
<keyword evidence="4 8" id="KW-0408">Iron</keyword>
<dbReference type="GO" id="GO:0141197">
    <property type="term" value="F:4-hydroxy-3-methylbut-2-enyl-diphosphate synthase activity (flavodoxin)"/>
    <property type="evidence" value="ECO:0007669"/>
    <property type="project" value="UniProtKB-EC"/>
</dbReference>
<keyword evidence="6 8" id="KW-0414">Isoprene biosynthesis</keyword>
<dbReference type="InterPro" id="IPR017178">
    <property type="entry name" value="IspG_atypical"/>
</dbReference>
<feature type="binding site" evidence="8">
    <location>
        <position position="642"/>
    </location>
    <ligand>
        <name>[4Fe-4S] cluster</name>
        <dbReference type="ChEBI" id="CHEBI:49883"/>
    </ligand>
</feature>
<comment type="catalytic activity">
    <reaction evidence="7">
        <text>(2E)-4-hydroxy-3-methylbut-2-enyl diphosphate + 2 oxidized [2Fe-2S]-[ferredoxin] + H2O = 2-C-methyl-D-erythritol 2,4-cyclic diphosphate + 2 reduced [2Fe-2S]-[ferredoxin] + H(+)</text>
        <dbReference type="Rhea" id="RHEA:26119"/>
        <dbReference type="Rhea" id="RHEA-COMP:10000"/>
        <dbReference type="Rhea" id="RHEA-COMP:10001"/>
        <dbReference type="ChEBI" id="CHEBI:15377"/>
        <dbReference type="ChEBI" id="CHEBI:15378"/>
        <dbReference type="ChEBI" id="CHEBI:33737"/>
        <dbReference type="ChEBI" id="CHEBI:33738"/>
        <dbReference type="ChEBI" id="CHEBI:58483"/>
        <dbReference type="ChEBI" id="CHEBI:128753"/>
        <dbReference type="EC" id="1.17.7.1"/>
    </reaction>
</comment>
<dbReference type="HAMAP" id="MF_00159">
    <property type="entry name" value="IspG"/>
    <property type="match status" value="1"/>
</dbReference>
<dbReference type="Proteomes" id="UP000198757">
    <property type="component" value="Unassembled WGS sequence"/>
</dbReference>
<dbReference type="FunFam" id="3.20.20.20:FF:000005">
    <property type="entry name" value="4-hydroxy-3-methylbut-2-en-1-yl diphosphate synthase (flavodoxin)"/>
    <property type="match status" value="1"/>
</dbReference>
<dbReference type="InterPro" id="IPR011005">
    <property type="entry name" value="Dihydropteroate_synth-like_sf"/>
</dbReference>
<evidence type="ECO:0000256" key="5">
    <source>
        <dbReference type="ARBA" id="ARBA00023014"/>
    </source>
</evidence>
<comment type="cofactor">
    <cofactor evidence="8">
        <name>[4Fe-4S] cluster</name>
        <dbReference type="ChEBI" id="CHEBI:49883"/>
    </cofactor>
    <text evidence="8">Binds 1 [4Fe-4S] cluster.</text>
</comment>
<feature type="domain" description="IspG C-terminal" evidence="10">
    <location>
        <begin position="638"/>
        <end position="726"/>
    </location>
</feature>
<dbReference type="UniPathway" id="UPA00056">
    <property type="reaction ID" value="UER00096"/>
</dbReference>
<keyword evidence="12" id="KW-1185">Reference proteome</keyword>
<keyword evidence="5 8" id="KW-0411">Iron-sulfur</keyword>
<feature type="binding site" evidence="8">
    <location>
        <position position="645"/>
    </location>
    <ligand>
        <name>[4Fe-4S] cluster</name>
        <dbReference type="ChEBI" id="CHEBI:49883"/>
    </ligand>
</feature>
<dbReference type="SUPFAM" id="SSF56014">
    <property type="entry name" value="Nitrite and sulphite reductase 4Fe-4S domain-like"/>
    <property type="match status" value="1"/>
</dbReference>
<gene>
    <name evidence="8" type="primary">ispG</name>
    <name evidence="11" type="ORF">SAMN04487894_103224</name>
</gene>
<dbReference type="GO" id="GO:0046429">
    <property type="term" value="F:4-hydroxy-3-methylbut-2-en-1-yl diphosphate synthase activity (ferredoxin)"/>
    <property type="evidence" value="ECO:0007669"/>
    <property type="project" value="UniProtKB-UniRule"/>
</dbReference>
<evidence type="ECO:0000259" key="9">
    <source>
        <dbReference type="Pfam" id="PF04551"/>
    </source>
</evidence>
<dbReference type="PANTHER" id="PTHR30454">
    <property type="entry name" value="4-HYDROXY-3-METHYLBUT-2-EN-1-YL DIPHOSPHATE SYNTHASE"/>
    <property type="match status" value="1"/>
</dbReference>